<dbReference type="Gene3D" id="3.20.20.70">
    <property type="entry name" value="Aldolase class I"/>
    <property type="match status" value="1"/>
</dbReference>
<dbReference type="SUPFAM" id="SSF51445">
    <property type="entry name" value="(Trans)glycosidases"/>
    <property type="match status" value="1"/>
</dbReference>
<proteinExistence type="predicted"/>
<dbReference type="InterPro" id="IPR043797">
    <property type="entry name" value="MupG_N"/>
</dbReference>
<dbReference type="RefSeq" id="WP_056952153.1">
    <property type="nucleotide sequence ID" value="NZ_AZDY01000037.1"/>
</dbReference>
<keyword evidence="4" id="KW-1185">Reference proteome</keyword>
<dbReference type="Pfam" id="PF19200">
    <property type="entry name" value="MupG_N"/>
    <property type="match status" value="1"/>
</dbReference>
<dbReference type="AlphaFoldDB" id="A0A0R1KPN2"/>
<dbReference type="PATRIC" id="fig|1423788.3.peg.1826"/>
<evidence type="ECO:0000313" key="3">
    <source>
        <dbReference type="EMBL" id="KRK82964.1"/>
    </source>
</evidence>
<dbReference type="InterPro" id="IPR017853">
    <property type="entry name" value="GH"/>
</dbReference>
<dbReference type="InterPro" id="IPR013785">
    <property type="entry name" value="Aldolase_TIM"/>
</dbReference>
<dbReference type="Pfam" id="PF05913">
    <property type="entry name" value="MupG_C"/>
    <property type="match status" value="1"/>
</dbReference>
<organism evidence="3 4">
    <name type="scientific">Companilactobacillus bobalius DSM 19674</name>
    <dbReference type="NCBI Taxonomy" id="1423788"/>
    <lineage>
        <taxon>Bacteria</taxon>
        <taxon>Bacillati</taxon>
        <taxon>Bacillota</taxon>
        <taxon>Bacilli</taxon>
        <taxon>Lactobacillales</taxon>
        <taxon>Lactobacillaceae</taxon>
        <taxon>Companilactobacillus</taxon>
        <taxon>Companilactobacillus bobalius</taxon>
    </lineage>
</organism>
<feature type="domain" description="6-phospho-N-acetylmuramidase C-terminal" evidence="1">
    <location>
        <begin position="247"/>
        <end position="359"/>
    </location>
</feature>
<dbReference type="Gene3D" id="2.40.100.10">
    <property type="entry name" value="Cyclophilin-like"/>
    <property type="match status" value="1"/>
</dbReference>
<dbReference type="InterPro" id="IPR029000">
    <property type="entry name" value="Cyclophilin-like_dom_sf"/>
</dbReference>
<accession>A0A0R1KPN2</accession>
<dbReference type="EMBL" id="AZDY01000037">
    <property type="protein sequence ID" value="KRK82964.1"/>
    <property type="molecule type" value="Genomic_DNA"/>
</dbReference>
<dbReference type="Proteomes" id="UP000051515">
    <property type="component" value="Unassembled WGS sequence"/>
</dbReference>
<protein>
    <recommendedName>
        <fullName evidence="5">Outer surface protein</fullName>
    </recommendedName>
</protein>
<evidence type="ECO:0000259" key="1">
    <source>
        <dbReference type="Pfam" id="PF05913"/>
    </source>
</evidence>
<name>A0A0R1KPN2_9LACO</name>
<dbReference type="STRING" id="1423788.FC78_GL001770"/>
<evidence type="ECO:0000259" key="2">
    <source>
        <dbReference type="Pfam" id="PF19200"/>
    </source>
</evidence>
<feature type="domain" description="6-phospho-N-acetylmuramidase N-terminal" evidence="2">
    <location>
        <begin position="4"/>
        <end position="238"/>
    </location>
</feature>
<dbReference type="SUPFAM" id="SSF50891">
    <property type="entry name" value="Cyclophilin-like"/>
    <property type="match status" value="1"/>
</dbReference>
<reference evidence="3 4" key="1">
    <citation type="journal article" date="2015" name="Genome Announc.">
        <title>Expanding the biotechnology potential of lactobacilli through comparative genomics of 213 strains and associated genera.</title>
        <authorList>
            <person name="Sun Z."/>
            <person name="Harris H.M."/>
            <person name="McCann A."/>
            <person name="Guo C."/>
            <person name="Argimon S."/>
            <person name="Zhang W."/>
            <person name="Yang X."/>
            <person name="Jeffery I.B."/>
            <person name="Cooney J.C."/>
            <person name="Kagawa T.F."/>
            <person name="Liu W."/>
            <person name="Song Y."/>
            <person name="Salvetti E."/>
            <person name="Wrobel A."/>
            <person name="Rasinkangas P."/>
            <person name="Parkhill J."/>
            <person name="Rea M.C."/>
            <person name="O'Sullivan O."/>
            <person name="Ritari J."/>
            <person name="Douillard F.P."/>
            <person name="Paul Ross R."/>
            <person name="Yang R."/>
            <person name="Briner A.E."/>
            <person name="Felis G.E."/>
            <person name="de Vos W.M."/>
            <person name="Barrangou R."/>
            <person name="Klaenhammer T.R."/>
            <person name="Caufield P.W."/>
            <person name="Cui Y."/>
            <person name="Zhang H."/>
            <person name="O'Toole P.W."/>
        </authorList>
    </citation>
    <scope>NUCLEOTIDE SEQUENCE [LARGE SCALE GENOMIC DNA]</scope>
    <source>
        <strain evidence="3 4">DSM 19674</strain>
    </source>
</reference>
<dbReference type="InterPro" id="IPR043894">
    <property type="entry name" value="MupG_C"/>
</dbReference>
<evidence type="ECO:0008006" key="5">
    <source>
        <dbReference type="Google" id="ProtNLM"/>
    </source>
</evidence>
<evidence type="ECO:0000313" key="4">
    <source>
        <dbReference type="Proteomes" id="UP000051515"/>
    </source>
</evidence>
<comment type="caution">
    <text evidence="3">The sequence shown here is derived from an EMBL/GenBank/DDBJ whole genome shotgun (WGS) entry which is preliminary data.</text>
</comment>
<sequence length="361" mass="41435">MRILGLSLYPEHSTLEEDKKYLDTASKLGYSRIFASLLELGDDKDKTINRFKETIAYGNELGFVTIVDMNPRLFKELNISYDDLSFFHDLGAYGIRLDEGFSGMEEAKMTRNPYGLKIEINMSSGTHYLDNIISYHPDKNNLLGCHNFYPQRYTGLGEDFFIKWSNFFKERNIHSAAFVSSHQATFGPWPVQDGLPTLEDDRDLPIATQVKHLLLSGVVDDVIIGNTYASDEELEEASKAFYAPYPVLKVDFSQNATELEKEVILKSTHVYRGDASDYLLRSTMTRVHYRDRDFPAHDTDDIKRGDIIIVNEKYGQYKGETQIALRDIKNDGRRNVIGHLNSDEAFLLKYIEPWSSFKLTE</sequence>
<dbReference type="PANTHER" id="PTHR38435:SF1">
    <property type="entry name" value="DUF871 DOMAIN-CONTAINING PROTEIN"/>
    <property type="match status" value="1"/>
</dbReference>
<gene>
    <name evidence="3" type="ORF">FC78_GL001770</name>
</gene>
<dbReference type="OrthoDB" id="5809921at2"/>
<dbReference type="InterPro" id="IPR008589">
    <property type="entry name" value="MupG"/>
</dbReference>
<dbReference type="PANTHER" id="PTHR38435">
    <property type="match status" value="1"/>
</dbReference>